<dbReference type="RefSeq" id="WP_036027831.1">
    <property type="nucleotide sequence ID" value="NZ_FMAE01000011.1"/>
</dbReference>
<dbReference type="InterPro" id="IPR002589">
    <property type="entry name" value="Macro_dom"/>
</dbReference>
<protein>
    <submittedName>
        <fullName evidence="2">O-acetyl-ADP-ribose deacetylase (Regulator of RNase III), contains Macro domain</fullName>
    </submittedName>
</protein>
<dbReference type="PROSITE" id="PS51154">
    <property type="entry name" value="MACRO"/>
    <property type="match status" value="1"/>
</dbReference>
<dbReference type="CDD" id="cd02908">
    <property type="entry name" value="Macro_OAADPr_deacetylase"/>
    <property type="match status" value="1"/>
</dbReference>
<dbReference type="AlphaFoldDB" id="A0A1C3XB37"/>
<organism evidence="2 3">
    <name type="scientific">Bradyrhizobium yuanmingense</name>
    <dbReference type="NCBI Taxonomy" id="108015"/>
    <lineage>
        <taxon>Bacteria</taxon>
        <taxon>Pseudomonadati</taxon>
        <taxon>Pseudomonadota</taxon>
        <taxon>Alphaproteobacteria</taxon>
        <taxon>Hyphomicrobiales</taxon>
        <taxon>Nitrobacteraceae</taxon>
        <taxon>Bradyrhizobium</taxon>
    </lineage>
</organism>
<proteinExistence type="predicted"/>
<dbReference type="EMBL" id="FMAE01000011">
    <property type="protein sequence ID" value="SCB49490.1"/>
    <property type="molecule type" value="Genomic_DNA"/>
</dbReference>
<evidence type="ECO:0000259" key="1">
    <source>
        <dbReference type="PROSITE" id="PS51154"/>
    </source>
</evidence>
<dbReference type="InterPro" id="IPR043472">
    <property type="entry name" value="Macro_dom-like"/>
</dbReference>
<dbReference type="NCBIfam" id="NF001664">
    <property type="entry name" value="PRK00431.1-6"/>
    <property type="match status" value="1"/>
</dbReference>
<dbReference type="GO" id="GO:0061463">
    <property type="term" value="F:O-acetyl-ADP-ribose deacetylase activity"/>
    <property type="evidence" value="ECO:0007669"/>
    <property type="project" value="TreeGrafter"/>
</dbReference>
<evidence type="ECO:0000313" key="2">
    <source>
        <dbReference type="EMBL" id="SCB49490.1"/>
    </source>
</evidence>
<reference evidence="2 3" key="1">
    <citation type="submission" date="2016-08" db="EMBL/GenBank/DDBJ databases">
        <authorList>
            <person name="Seilhamer J.J."/>
        </authorList>
    </citation>
    <scope>NUCLEOTIDE SEQUENCE [LARGE SCALE GENOMIC DNA]</scope>
    <source>
        <strain evidence="2 3">CCBAU 10071</strain>
    </source>
</reference>
<sequence>MTVLTRRIGGAELEVIVADITTLGVDAIVNAANTSLLGGGGVDGAIHDAAGPELLAECQTLGGCPTGDAKITKGYRLPARYVIHAVGPVWHGGTRGEAAALRSCYRRALELSQANGLTSLAFSAISTGVYRFPADQAAKIAVHAAIEALPAAPLVAHAIFCCFSEASAALHSDVLARYGSPCA</sequence>
<name>A0A1C3XB37_9BRAD</name>
<feature type="domain" description="Macro" evidence="1">
    <location>
        <begin position="1"/>
        <end position="179"/>
    </location>
</feature>
<evidence type="ECO:0000313" key="3">
    <source>
        <dbReference type="Proteomes" id="UP000183174"/>
    </source>
</evidence>
<dbReference type="SMART" id="SM00506">
    <property type="entry name" value="A1pp"/>
    <property type="match status" value="1"/>
</dbReference>
<gene>
    <name evidence="2" type="ORF">GA0061099_101178</name>
</gene>
<dbReference type="Gene3D" id="3.40.220.10">
    <property type="entry name" value="Leucine Aminopeptidase, subunit E, domain 1"/>
    <property type="match status" value="1"/>
</dbReference>
<dbReference type="Pfam" id="PF01661">
    <property type="entry name" value="Macro"/>
    <property type="match status" value="1"/>
</dbReference>
<dbReference type="Proteomes" id="UP000183174">
    <property type="component" value="Unassembled WGS sequence"/>
</dbReference>
<accession>A0A1C3XB37</accession>
<dbReference type="PANTHER" id="PTHR11106:SF27">
    <property type="entry name" value="MACRO DOMAIN-CONTAINING PROTEIN"/>
    <property type="match status" value="1"/>
</dbReference>
<dbReference type="PANTHER" id="PTHR11106">
    <property type="entry name" value="GANGLIOSIDE INDUCED DIFFERENTIATION ASSOCIATED PROTEIN 2-RELATED"/>
    <property type="match status" value="1"/>
</dbReference>
<dbReference type="SUPFAM" id="SSF52949">
    <property type="entry name" value="Macro domain-like"/>
    <property type="match status" value="1"/>
</dbReference>